<dbReference type="Proteomes" id="UP000190890">
    <property type="component" value="Unassembled WGS sequence"/>
</dbReference>
<evidence type="ECO:0000313" key="2">
    <source>
        <dbReference type="Proteomes" id="UP000190890"/>
    </source>
</evidence>
<keyword evidence="2" id="KW-1185">Reference proteome</keyword>
<protein>
    <submittedName>
        <fullName evidence="1">Uncharacterized protein</fullName>
    </submittedName>
</protein>
<evidence type="ECO:0000313" key="1">
    <source>
        <dbReference type="EMBL" id="OOM75918.1"/>
    </source>
</evidence>
<dbReference type="AlphaFoldDB" id="A0A1S8TDU8"/>
<sequence>MEHQTIYPTGETLYNPKKARSSYTIFRVMG</sequence>
<gene>
    <name evidence="1" type="ORF">CLPUN_29550</name>
</gene>
<reference evidence="1 2" key="1">
    <citation type="submission" date="2016-05" db="EMBL/GenBank/DDBJ databases">
        <title>Microbial solvent formation.</title>
        <authorList>
            <person name="Poehlein A."/>
            <person name="Montoya Solano J.D."/>
            <person name="Flitsch S."/>
            <person name="Krabben P."/>
            <person name="Duerre P."/>
            <person name="Daniel R."/>
        </authorList>
    </citation>
    <scope>NUCLEOTIDE SEQUENCE [LARGE SCALE GENOMIC DNA]</scope>
    <source>
        <strain evidence="1 2">DSM 2619</strain>
    </source>
</reference>
<name>A0A1S8TDU8_9CLOT</name>
<proteinExistence type="predicted"/>
<comment type="caution">
    <text evidence="1">The sequence shown here is derived from an EMBL/GenBank/DDBJ whole genome shotgun (WGS) entry which is preliminary data.</text>
</comment>
<dbReference type="EMBL" id="LZZM01000179">
    <property type="protein sequence ID" value="OOM75918.1"/>
    <property type="molecule type" value="Genomic_DNA"/>
</dbReference>
<accession>A0A1S8TDU8</accession>
<organism evidence="1 2">
    <name type="scientific">Clostridium puniceum</name>
    <dbReference type="NCBI Taxonomy" id="29367"/>
    <lineage>
        <taxon>Bacteria</taxon>
        <taxon>Bacillati</taxon>
        <taxon>Bacillota</taxon>
        <taxon>Clostridia</taxon>
        <taxon>Eubacteriales</taxon>
        <taxon>Clostridiaceae</taxon>
        <taxon>Clostridium</taxon>
    </lineage>
</organism>